<keyword evidence="1" id="KW-0732">Signal</keyword>
<name>A0A915BL99_PARUN</name>
<protein>
    <submittedName>
        <fullName evidence="3">Uncharacterized protein</fullName>
    </submittedName>
</protein>
<evidence type="ECO:0000256" key="1">
    <source>
        <dbReference type="SAM" id="SignalP"/>
    </source>
</evidence>
<organism evidence="2 3">
    <name type="scientific">Parascaris univalens</name>
    <name type="common">Nematode worm</name>
    <dbReference type="NCBI Taxonomy" id="6257"/>
    <lineage>
        <taxon>Eukaryota</taxon>
        <taxon>Metazoa</taxon>
        <taxon>Ecdysozoa</taxon>
        <taxon>Nematoda</taxon>
        <taxon>Chromadorea</taxon>
        <taxon>Rhabditida</taxon>
        <taxon>Spirurina</taxon>
        <taxon>Ascaridomorpha</taxon>
        <taxon>Ascaridoidea</taxon>
        <taxon>Ascarididae</taxon>
        <taxon>Parascaris</taxon>
    </lineage>
</organism>
<keyword evidence="2" id="KW-1185">Reference proteome</keyword>
<feature type="chain" id="PRO_5037340582" evidence="1">
    <location>
        <begin position="19"/>
        <end position="70"/>
    </location>
</feature>
<feature type="signal peptide" evidence="1">
    <location>
        <begin position="1"/>
        <end position="18"/>
    </location>
</feature>
<dbReference type="Proteomes" id="UP000887569">
    <property type="component" value="Unplaced"/>
</dbReference>
<evidence type="ECO:0000313" key="2">
    <source>
        <dbReference type="Proteomes" id="UP000887569"/>
    </source>
</evidence>
<sequence length="70" mass="7598">MKLLSALAPIAFLNLIQLTVIPFLPTAWSANAADKGLLEIKLFLFGSDNSTMLKDVVTPLRDPEMLKAGL</sequence>
<reference evidence="3" key="1">
    <citation type="submission" date="2022-11" db="UniProtKB">
        <authorList>
            <consortium name="WormBaseParasite"/>
        </authorList>
    </citation>
    <scope>IDENTIFICATION</scope>
</reference>
<dbReference type="AlphaFoldDB" id="A0A915BL99"/>
<evidence type="ECO:0000313" key="3">
    <source>
        <dbReference type="WBParaSite" id="PgR045_g050_t01"/>
    </source>
</evidence>
<proteinExistence type="predicted"/>
<dbReference type="WBParaSite" id="PgR045_g050_t01">
    <property type="protein sequence ID" value="PgR045_g050_t01"/>
    <property type="gene ID" value="PgR045_g050"/>
</dbReference>
<accession>A0A915BL99</accession>